<comment type="caution">
    <text evidence="9">The sequence shown here is derived from an EMBL/GenBank/DDBJ whole genome shotgun (WGS) entry which is preliminary data.</text>
</comment>
<name>A0ABR4GKH2_9EURO</name>
<dbReference type="CDD" id="cd12148">
    <property type="entry name" value="fungal_TF_MHR"/>
    <property type="match status" value="1"/>
</dbReference>
<keyword evidence="5" id="KW-0238">DNA-binding</keyword>
<dbReference type="InterPro" id="IPR052202">
    <property type="entry name" value="Yeast_MetPath_Reg"/>
</dbReference>
<proteinExistence type="predicted"/>
<dbReference type="SUPFAM" id="SSF57701">
    <property type="entry name" value="Zn2/Cys6 DNA-binding domain"/>
    <property type="match status" value="1"/>
</dbReference>
<dbReference type="PANTHER" id="PTHR47782">
    <property type="entry name" value="ZN(II)2CYS6 TRANSCRIPTION FACTOR (EUROFUNG)-RELATED"/>
    <property type="match status" value="1"/>
</dbReference>
<keyword evidence="3" id="KW-0862">Zinc</keyword>
<evidence type="ECO:0000256" key="6">
    <source>
        <dbReference type="ARBA" id="ARBA00023163"/>
    </source>
</evidence>
<organism evidence="9 10">
    <name type="scientific">Aspergillus keveii</name>
    <dbReference type="NCBI Taxonomy" id="714993"/>
    <lineage>
        <taxon>Eukaryota</taxon>
        <taxon>Fungi</taxon>
        <taxon>Dikarya</taxon>
        <taxon>Ascomycota</taxon>
        <taxon>Pezizomycotina</taxon>
        <taxon>Eurotiomycetes</taxon>
        <taxon>Eurotiomycetidae</taxon>
        <taxon>Eurotiales</taxon>
        <taxon>Aspergillaceae</taxon>
        <taxon>Aspergillus</taxon>
        <taxon>Aspergillus subgen. Nidulantes</taxon>
    </lineage>
</organism>
<dbReference type="EMBL" id="JBFTWV010000007">
    <property type="protein sequence ID" value="KAL2799556.1"/>
    <property type="molecule type" value="Genomic_DNA"/>
</dbReference>
<evidence type="ECO:0000256" key="3">
    <source>
        <dbReference type="ARBA" id="ARBA00022833"/>
    </source>
</evidence>
<dbReference type="Gene3D" id="4.10.240.10">
    <property type="entry name" value="Zn(2)-C6 fungal-type DNA-binding domain"/>
    <property type="match status" value="1"/>
</dbReference>
<protein>
    <submittedName>
        <fullName evidence="9">Fungal-specific transcription factor domain-containing protein</fullName>
    </submittedName>
</protein>
<sequence length="623" mass="70409">MPTQKVPPRFLHKAIALGNSCSRCRARKVKCDLKVPRCSACQRHGEACDITEYVAYPYSLVASLHSRVKELEQKLQSYSNQTGSNSSSALLGEASTQLNNSERPIWLVDVSKEAEEVGVLAIGYGDRYSEKKYVGAATGSTFARIFFKQVGLTSASNTASGRIIQDDALVSTAAVPTKTISAHLLSIYIARVHLWWPFMNLRYVRGCFQRVYQEPRASQDFERFIFFIVLALASDEAHLNIPQEYFQIALHYFEKFQDHPRDLPGLQAVLLLTLWMLNSASCNHGNDLWQLTRYAMSIALELGIHRHNPSWNFSPEELELRSRTWWSVYSLERFIALSSGRVLSVQDQAIDTPLPSLSSLDPLTSHEAKVASLFHSKFVLVFTQAIELRRIAGRILELIYIARDQHGRCTSLSFQDLCSISDELHRQLDKWKSCLDAAEISSYREYRMLKTEYYILLLHLNRPSPAFIIPSQHMIAICSHASSNALHQLAALAAEDGIEAVCRGYRHFHDILMIGLARLYCDYKGAKVLAHPPLSKFLDLFSALRSKIYSARASTAGPIDFPITQTHPNGDQGPNNENMDNMVLTGSDELETYINQVSIIFDNSYFSVLDDIEGNENSRRHEF</sequence>
<dbReference type="Pfam" id="PF00172">
    <property type="entry name" value="Zn_clus"/>
    <property type="match status" value="1"/>
</dbReference>
<dbReference type="PROSITE" id="PS00463">
    <property type="entry name" value="ZN2_CY6_FUNGAL_1"/>
    <property type="match status" value="1"/>
</dbReference>
<evidence type="ECO:0000256" key="7">
    <source>
        <dbReference type="ARBA" id="ARBA00023242"/>
    </source>
</evidence>
<evidence type="ECO:0000313" key="9">
    <source>
        <dbReference type="EMBL" id="KAL2799556.1"/>
    </source>
</evidence>
<dbReference type="SMART" id="SM00906">
    <property type="entry name" value="Fungal_trans"/>
    <property type="match status" value="1"/>
</dbReference>
<evidence type="ECO:0000313" key="10">
    <source>
        <dbReference type="Proteomes" id="UP001610563"/>
    </source>
</evidence>
<evidence type="ECO:0000256" key="5">
    <source>
        <dbReference type="ARBA" id="ARBA00023125"/>
    </source>
</evidence>
<evidence type="ECO:0000256" key="4">
    <source>
        <dbReference type="ARBA" id="ARBA00023015"/>
    </source>
</evidence>
<keyword evidence="4" id="KW-0805">Transcription regulation</keyword>
<dbReference type="Proteomes" id="UP001610563">
    <property type="component" value="Unassembled WGS sequence"/>
</dbReference>
<keyword evidence="7" id="KW-0539">Nucleus</keyword>
<dbReference type="CDD" id="cd00067">
    <property type="entry name" value="GAL4"/>
    <property type="match status" value="1"/>
</dbReference>
<dbReference type="InterPro" id="IPR007219">
    <property type="entry name" value="XnlR_reg_dom"/>
</dbReference>
<keyword evidence="2" id="KW-0479">Metal-binding</keyword>
<evidence type="ECO:0000256" key="1">
    <source>
        <dbReference type="ARBA" id="ARBA00004123"/>
    </source>
</evidence>
<dbReference type="InterPro" id="IPR036864">
    <property type="entry name" value="Zn2-C6_fun-type_DNA-bd_sf"/>
</dbReference>
<accession>A0ABR4GKH2</accession>
<dbReference type="PANTHER" id="PTHR47782:SF12">
    <property type="entry name" value="ZN(II)2CYS6 TRANSCRIPTION FACTOR (EUROFUNG)"/>
    <property type="match status" value="1"/>
</dbReference>
<dbReference type="PROSITE" id="PS50048">
    <property type="entry name" value="ZN2_CY6_FUNGAL_2"/>
    <property type="match status" value="1"/>
</dbReference>
<dbReference type="Pfam" id="PF04082">
    <property type="entry name" value="Fungal_trans"/>
    <property type="match status" value="1"/>
</dbReference>
<evidence type="ECO:0000259" key="8">
    <source>
        <dbReference type="PROSITE" id="PS50048"/>
    </source>
</evidence>
<reference evidence="9 10" key="1">
    <citation type="submission" date="2024-07" db="EMBL/GenBank/DDBJ databases">
        <title>Section-level genome sequencing and comparative genomics of Aspergillus sections Usti and Cavernicolus.</title>
        <authorList>
            <consortium name="Lawrence Berkeley National Laboratory"/>
            <person name="Nybo J.L."/>
            <person name="Vesth T.C."/>
            <person name="Theobald S."/>
            <person name="Frisvad J.C."/>
            <person name="Larsen T.O."/>
            <person name="Kjaerboelling I."/>
            <person name="Rothschild-Mancinelli K."/>
            <person name="Lyhne E.K."/>
            <person name="Kogle M.E."/>
            <person name="Barry K."/>
            <person name="Clum A."/>
            <person name="Na H."/>
            <person name="Ledsgaard L."/>
            <person name="Lin J."/>
            <person name="Lipzen A."/>
            <person name="Kuo A."/>
            <person name="Riley R."/>
            <person name="Mondo S."/>
            <person name="Labutti K."/>
            <person name="Haridas S."/>
            <person name="Pangalinan J."/>
            <person name="Salamov A.A."/>
            <person name="Simmons B.A."/>
            <person name="Magnuson J.K."/>
            <person name="Chen J."/>
            <person name="Drula E."/>
            <person name="Henrissat B."/>
            <person name="Wiebenga A."/>
            <person name="Lubbers R.J."/>
            <person name="Gomes A.C."/>
            <person name="Makela M.R."/>
            <person name="Stajich J."/>
            <person name="Grigoriev I.V."/>
            <person name="Mortensen U.H."/>
            <person name="De Vries R.P."/>
            <person name="Baker S.E."/>
            <person name="Andersen M.R."/>
        </authorList>
    </citation>
    <scope>NUCLEOTIDE SEQUENCE [LARGE SCALE GENOMIC DNA]</scope>
    <source>
        <strain evidence="9 10">CBS 209.92</strain>
    </source>
</reference>
<evidence type="ECO:0000256" key="2">
    <source>
        <dbReference type="ARBA" id="ARBA00022723"/>
    </source>
</evidence>
<dbReference type="InterPro" id="IPR001138">
    <property type="entry name" value="Zn2Cys6_DnaBD"/>
</dbReference>
<feature type="domain" description="Zn(2)-C6 fungal-type" evidence="8">
    <location>
        <begin position="20"/>
        <end position="50"/>
    </location>
</feature>
<keyword evidence="10" id="KW-1185">Reference proteome</keyword>
<keyword evidence="6" id="KW-0804">Transcription</keyword>
<comment type="subcellular location">
    <subcellularLocation>
        <location evidence="1">Nucleus</location>
    </subcellularLocation>
</comment>
<dbReference type="SMART" id="SM00066">
    <property type="entry name" value="GAL4"/>
    <property type="match status" value="1"/>
</dbReference>
<gene>
    <name evidence="9" type="ORF">BJX66DRAFT_322090</name>
</gene>